<evidence type="ECO:0000313" key="2">
    <source>
        <dbReference type="Proteomes" id="UP000179797"/>
    </source>
</evidence>
<dbReference type="Proteomes" id="UP000179797">
    <property type="component" value="Unassembled WGS sequence"/>
</dbReference>
<accession>A0A1S1Z2N8</accession>
<evidence type="ECO:0000313" key="1">
    <source>
        <dbReference type="EMBL" id="OHX67365.1"/>
    </source>
</evidence>
<protein>
    <submittedName>
        <fullName evidence="1">Uncharacterized protein</fullName>
    </submittedName>
</protein>
<comment type="caution">
    <text evidence="1">The sequence shown here is derived from an EMBL/GenBank/DDBJ whole genome shotgun (WGS) entry which is preliminary data.</text>
</comment>
<name>A0A1S1Z2N8_FLAPC</name>
<sequence>MPAIAVPSISREELEIVEKGNIGGLSKYIFLCRADAVSVDPVVTSPSVTVDPASDFTFVDDTTEVFSKVYHTKDTGKFEAVAQGEFDSKSYKQSVSFAIPTLYSANMQLARNLLNENVIAVVKDRNGQLIQVGTKDSPAVIEEVTASSGGPATEARNIMYKITADSILPAIILEAEPQTTPTV</sequence>
<dbReference type="AlphaFoldDB" id="A0A1S1Z2N8"/>
<dbReference type="STRING" id="915059.NH26_13940"/>
<organism evidence="1 2">
    <name type="scientific">Flammeovirga pacifica</name>
    <dbReference type="NCBI Taxonomy" id="915059"/>
    <lineage>
        <taxon>Bacteria</taxon>
        <taxon>Pseudomonadati</taxon>
        <taxon>Bacteroidota</taxon>
        <taxon>Cytophagia</taxon>
        <taxon>Cytophagales</taxon>
        <taxon>Flammeovirgaceae</taxon>
        <taxon>Flammeovirga</taxon>
    </lineage>
</organism>
<proteinExistence type="predicted"/>
<gene>
    <name evidence="1" type="ORF">NH26_13940</name>
</gene>
<reference evidence="1 2" key="1">
    <citation type="journal article" date="2012" name="Int. J. Syst. Evol. Microbiol.">
        <title>Flammeovirga pacifica sp. nov., isolated from deep-sea sediment.</title>
        <authorList>
            <person name="Xu H."/>
            <person name="Fu Y."/>
            <person name="Yang N."/>
            <person name="Ding Z."/>
            <person name="Lai Q."/>
            <person name="Zeng R."/>
        </authorList>
    </citation>
    <scope>NUCLEOTIDE SEQUENCE [LARGE SCALE GENOMIC DNA]</scope>
    <source>
        <strain evidence="2">DSM 24597 / LMG 26175 / WPAGA1</strain>
    </source>
</reference>
<dbReference type="EMBL" id="JRYR02000001">
    <property type="protein sequence ID" value="OHX67365.1"/>
    <property type="molecule type" value="Genomic_DNA"/>
</dbReference>
<keyword evidence="2" id="KW-1185">Reference proteome</keyword>
<dbReference type="RefSeq" id="WP_044228978.1">
    <property type="nucleotide sequence ID" value="NZ_JRYR02000001.1"/>
</dbReference>
<dbReference type="OrthoDB" id="879048at2"/>